<gene>
    <name evidence="3" type="ORF">PR003_g27111</name>
</gene>
<feature type="region of interest" description="Disordered" evidence="2">
    <location>
        <begin position="410"/>
        <end position="484"/>
    </location>
</feature>
<feature type="coiled-coil region" evidence="1">
    <location>
        <begin position="243"/>
        <end position="321"/>
    </location>
</feature>
<protein>
    <submittedName>
        <fullName evidence="3">Uncharacterized protein</fullName>
    </submittedName>
</protein>
<name>A0A6A4C6H6_9STRA</name>
<dbReference type="EMBL" id="QXFT01003684">
    <property type="protein sequence ID" value="KAE9283503.1"/>
    <property type="molecule type" value="Genomic_DNA"/>
</dbReference>
<feature type="compositionally biased region" description="Low complexity" evidence="2">
    <location>
        <begin position="674"/>
        <end position="692"/>
    </location>
</feature>
<sequence length="983" mass="109225">MGGRVTIPAKDASASSASTATTSGATTSAPPTTTVPVLTTSTTLPSVSTVVTSQSQTGAATKSASGVLATSTVESVVATQPSTSFITPSGLPSAASAPLVIRIPASLEDVRRGVALEQGHDGLTRPLPVTTFTAGELAMLGGLVGQNVAPELLLPATERGVPPPNLGDIQVRMHVERETAPLLQCFGTDDFAIRVIGTLKYLHVLLGQVSQLQTGVSSFDSLAETARLTAKVGELTAFIDKQRDNFQTEIQGLQAQIARSIAQPHPDPSDSDVNQLVDDIQRLTRKLDSFRTTRSDTETQREHLEKEIQSSKRLVEDLQTKVANSAAISPSGLMDFIMEHCRFEGHWPRLQQILECYWSRTNMPSDARTPVVLQARDLDDDHCDPYVPSVQRKSADCAPLTSGQAAQALSRLAQATTSSPVPSSDSHSGRSSATRKPTRDSKKSKTRHASSPGSSRPTGRRSTPQESDSSEARQELVDLTASDSSGSRRLVLKSQVERSALQLLPRRHIPVSVKPLDKSPSAMTELDAAYAVPNPLSWSGTRADVRELMFGGLSFWVAVETVGKAQVLHNKFSLLALIRMLGSAIYWGALDSTPWMRYVPLNYYKAAFDRIQEASLTRPPEHWDPLPIRSAANDDDFMAYDPKDFEDSEPDDDDDEAYPKPPPKRRRLLKAQASPSSSGSKRSRKSFTSSRGPGINKKTRRDSQSPSQGAERPPKFALKPMTPTDTYAEEPGNGPTWRHFGIMVQRYSSQTLGFPNYTPARIENKDIRARWDPFEYLDLLDTRPWEAMWENRVDTLVFFCYRDLTPEMIRGLSWIVNFMEKWMREYWERGHWVTMTIIFYFHQDPRFLALNDKRQKEVLNLFNDRKARNTAFNKAKEELICKLRKLHGYDDEIWFEAGLWVVPENPCDSIWRHPAQQISLQEQLEELDILEPARTQWATRSSDACFLEVAPSDLRDQTLTKRERAENRLPAPTPASASDVACR</sequence>
<feature type="region of interest" description="Disordered" evidence="2">
    <location>
        <begin position="619"/>
        <end position="733"/>
    </location>
</feature>
<feature type="compositionally biased region" description="Low complexity" evidence="2">
    <location>
        <begin position="12"/>
        <end position="36"/>
    </location>
</feature>
<evidence type="ECO:0000313" key="3">
    <source>
        <dbReference type="EMBL" id="KAE9283503.1"/>
    </source>
</evidence>
<evidence type="ECO:0000256" key="1">
    <source>
        <dbReference type="SAM" id="Coils"/>
    </source>
</evidence>
<accession>A0A6A4C6H6</accession>
<proteinExistence type="predicted"/>
<feature type="region of interest" description="Disordered" evidence="2">
    <location>
        <begin position="957"/>
        <end position="983"/>
    </location>
</feature>
<feature type="compositionally biased region" description="Low complexity" evidence="2">
    <location>
        <begin position="410"/>
        <end position="432"/>
    </location>
</feature>
<evidence type="ECO:0000313" key="4">
    <source>
        <dbReference type="Proteomes" id="UP000434957"/>
    </source>
</evidence>
<feature type="region of interest" description="Disordered" evidence="2">
    <location>
        <begin position="1"/>
        <end position="36"/>
    </location>
</feature>
<dbReference type="Proteomes" id="UP000434957">
    <property type="component" value="Unassembled WGS sequence"/>
</dbReference>
<dbReference type="AlphaFoldDB" id="A0A6A4C6H6"/>
<feature type="compositionally biased region" description="Acidic residues" evidence="2">
    <location>
        <begin position="633"/>
        <end position="656"/>
    </location>
</feature>
<feature type="compositionally biased region" description="Basic and acidic residues" evidence="2">
    <location>
        <begin position="957"/>
        <end position="967"/>
    </location>
</feature>
<dbReference type="Gene3D" id="1.20.5.1700">
    <property type="match status" value="1"/>
</dbReference>
<evidence type="ECO:0000256" key="2">
    <source>
        <dbReference type="SAM" id="MobiDB-lite"/>
    </source>
</evidence>
<keyword evidence="4" id="KW-1185">Reference proteome</keyword>
<feature type="compositionally biased region" description="Low complexity" evidence="2">
    <location>
        <begin position="450"/>
        <end position="464"/>
    </location>
</feature>
<comment type="caution">
    <text evidence="3">The sequence shown here is derived from an EMBL/GenBank/DDBJ whole genome shotgun (WGS) entry which is preliminary data.</text>
</comment>
<reference evidence="3 4" key="1">
    <citation type="submission" date="2018-08" db="EMBL/GenBank/DDBJ databases">
        <title>Genomic investigation of the strawberry pathogen Phytophthora fragariae indicates pathogenicity is determined by transcriptional variation in three key races.</title>
        <authorList>
            <person name="Adams T.M."/>
            <person name="Armitage A.D."/>
            <person name="Sobczyk M.K."/>
            <person name="Bates H.J."/>
            <person name="Dunwell J.M."/>
            <person name="Nellist C.F."/>
            <person name="Harrison R.J."/>
        </authorList>
    </citation>
    <scope>NUCLEOTIDE SEQUENCE [LARGE SCALE GENOMIC DNA]</scope>
    <source>
        <strain evidence="3 4">SCRP333</strain>
    </source>
</reference>
<keyword evidence="1" id="KW-0175">Coiled coil</keyword>
<organism evidence="3 4">
    <name type="scientific">Phytophthora rubi</name>
    <dbReference type="NCBI Taxonomy" id="129364"/>
    <lineage>
        <taxon>Eukaryota</taxon>
        <taxon>Sar</taxon>
        <taxon>Stramenopiles</taxon>
        <taxon>Oomycota</taxon>
        <taxon>Peronosporomycetes</taxon>
        <taxon>Peronosporales</taxon>
        <taxon>Peronosporaceae</taxon>
        <taxon>Phytophthora</taxon>
    </lineage>
</organism>